<dbReference type="Proteomes" id="UP001611580">
    <property type="component" value="Unassembled WGS sequence"/>
</dbReference>
<feature type="domain" description="Periplasmic binding protein" evidence="5">
    <location>
        <begin position="77"/>
        <end position="341"/>
    </location>
</feature>
<dbReference type="InterPro" id="IPR028082">
    <property type="entry name" value="Peripla_BP_I"/>
</dbReference>
<keyword evidence="7" id="KW-1185">Reference proteome</keyword>
<evidence type="ECO:0000313" key="6">
    <source>
        <dbReference type="EMBL" id="MFI2487408.1"/>
    </source>
</evidence>
<protein>
    <submittedName>
        <fullName evidence="6">Substrate-binding domain-containing protein</fullName>
    </submittedName>
</protein>
<comment type="subcellular location">
    <subcellularLocation>
        <location evidence="1">Cell envelope</location>
    </subcellularLocation>
</comment>
<evidence type="ECO:0000259" key="5">
    <source>
        <dbReference type="Pfam" id="PF13407"/>
    </source>
</evidence>
<dbReference type="Pfam" id="PF13407">
    <property type="entry name" value="Peripla_BP_4"/>
    <property type="match status" value="1"/>
</dbReference>
<evidence type="ECO:0000256" key="2">
    <source>
        <dbReference type="ARBA" id="ARBA00022729"/>
    </source>
</evidence>
<feature type="signal peptide" evidence="4">
    <location>
        <begin position="1"/>
        <end position="22"/>
    </location>
</feature>
<proteinExistence type="predicted"/>
<gene>
    <name evidence="6" type="ORF">ACH47X_10895</name>
</gene>
<evidence type="ECO:0000256" key="4">
    <source>
        <dbReference type="SAM" id="SignalP"/>
    </source>
</evidence>
<dbReference type="Gene3D" id="3.40.50.2300">
    <property type="match status" value="2"/>
</dbReference>
<sequence length="401" mass="40731">MSVVTRARRRAGAVLAAGVALAVGLGGCSSDGTGPAGGTASAPYEGTIGLLLPEAQTARYEASDHPTFVAVAGRRCPGCTVLYANAGQDAAAQLQQAESMLAQGARVLVLDAVDTVAAAGIVAQAKRLGAEVIAYDRFVDGADYYVSYDYEFIGFLLGSALAGAVTERDAEKDAGAGPGTGTGAENGTDADPGTGGADGTADDDRPGVLLVHGSATEPNALAIAAGTRRALEGEDIDVLAEYYTPDWSPDKATEWTEAMLTRFPGQVDGVLAANDGIAGGAIAAAKAAGLDPVPVTTGQDGELAAVQRIISGDQFMTVYKATDQQAQTAAELAVRVLRGEEPRTTAVIQGVPTVLLAPRAVGAADVEHVIVDGHVYTTDEICVPAYRDACERAGLIGEAAR</sequence>
<dbReference type="PANTHER" id="PTHR30036">
    <property type="entry name" value="D-XYLOSE-BINDING PERIPLASMIC PROTEIN"/>
    <property type="match status" value="1"/>
</dbReference>
<dbReference type="InterPro" id="IPR025997">
    <property type="entry name" value="SBP_2_dom"/>
</dbReference>
<evidence type="ECO:0000256" key="1">
    <source>
        <dbReference type="ARBA" id="ARBA00004196"/>
    </source>
</evidence>
<organism evidence="6 7">
    <name type="scientific">Promicromonospora kroppenstedtii</name>
    <dbReference type="NCBI Taxonomy" id="440482"/>
    <lineage>
        <taxon>Bacteria</taxon>
        <taxon>Bacillati</taxon>
        <taxon>Actinomycetota</taxon>
        <taxon>Actinomycetes</taxon>
        <taxon>Micrococcales</taxon>
        <taxon>Promicromonosporaceae</taxon>
        <taxon>Promicromonospora</taxon>
    </lineage>
</organism>
<dbReference type="PROSITE" id="PS51257">
    <property type="entry name" value="PROKAR_LIPOPROTEIN"/>
    <property type="match status" value="1"/>
</dbReference>
<reference evidence="6 7" key="1">
    <citation type="submission" date="2024-10" db="EMBL/GenBank/DDBJ databases">
        <title>The Natural Products Discovery Center: Release of the First 8490 Sequenced Strains for Exploring Actinobacteria Biosynthetic Diversity.</title>
        <authorList>
            <person name="Kalkreuter E."/>
            <person name="Kautsar S.A."/>
            <person name="Yang D."/>
            <person name="Bader C.D."/>
            <person name="Teijaro C.N."/>
            <person name="Fluegel L."/>
            <person name="Davis C.M."/>
            <person name="Simpson J.R."/>
            <person name="Lauterbach L."/>
            <person name="Steele A.D."/>
            <person name="Gui C."/>
            <person name="Meng S."/>
            <person name="Li G."/>
            <person name="Viehrig K."/>
            <person name="Ye F."/>
            <person name="Su P."/>
            <person name="Kiefer A.F."/>
            <person name="Nichols A."/>
            <person name="Cepeda A.J."/>
            <person name="Yan W."/>
            <person name="Fan B."/>
            <person name="Jiang Y."/>
            <person name="Adhikari A."/>
            <person name="Zheng C.-J."/>
            <person name="Schuster L."/>
            <person name="Cowan T.M."/>
            <person name="Smanski M.J."/>
            <person name="Chevrette M.G."/>
            <person name="De Carvalho L.P.S."/>
            <person name="Shen B."/>
        </authorList>
    </citation>
    <scope>NUCLEOTIDE SEQUENCE [LARGE SCALE GENOMIC DNA]</scope>
    <source>
        <strain evidence="6 7">NPDC019481</strain>
    </source>
</reference>
<feature type="region of interest" description="Disordered" evidence="3">
    <location>
        <begin position="171"/>
        <end position="210"/>
    </location>
</feature>
<dbReference type="EMBL" id="JBIRYI010000006">
    <property type="protein sequence ID" value="MFI2487408.1"/>
    <property type="molecule type" value="Genomic_DNA"/>
</dbReference>
<evidence type="ECO:0000313" key="7">
    <source>
        <dbReference type="Proteomes" id="UP001611580"/>
    </source>
</evidence>
<feature type="chain" id="PRO_5045813071" evidence="4">
    <location>
        <begin position="23"/>
        <end position="401"/>
    </location>
</feature>
<dbReference type="RefSeq" id="WP_397404095.1">
    <property type="nucleotide sequence ID" value="NZ_JBIRYI010000006.1"/>
</dbReference>
<dbReference type="SUPFAM" id="SSF53822">
    <property type="entry name" value="Periplasmic binding protein-like I"/>
    <property type="match status" value="1"/>
</dbReference>
<comment type="caution">
    <text evidence="6">The sequence shown here is derived from an EMBL/GenBank/DDBJ whole genome shotgun (WGS) entry which is preliminary data.</text>
</comment>
<dbReference type="InterPro" id="IPR050555">
    <property type="entry name" value="Bact_Solute-Bind_Prot2"/>
</dbReference>
<evidence type="ECO:0000256" key="3">
    <source>
        <dbReference type="SAM" id="MobiDB-lite"/>
    </source>
</evidence>
<dbReference type="PANTHER" id="PTHR30036:SF1">
    <property type="entry name" value="D-XYLOSE-BINDING PERIPLASMIC PROTEIN"/>
    <property type="match status" value="1"/>
</dbReference>
<name>A0ABW7XIQ1_9MICO</name>
<accession>A0ABW7XIQ1</accession>
<keyword evidence="2 4" id="KW-0732">Signal</keyword>